<evidence type="ECO:0000256" key="1">
    <source>
        <dbReference type="ARBA" id="ARBA00004141"/>
    </source>
</evidence>
<dbReference type="Pfam" id="PF00003">
    <property type="entry name" value="7tm_3"/>
    <property type="match status" value="1"/>
</dbReference>
<feature type="transmembrane region" description="Helical" evidence="5">
    <location>
        <begin position="55"/>
        <end position="75"/>
    </location>
</feature>
<proteinExistence type="predicted"/>
<dbReference type="EMBL" id="CAJOAZ010000141">
    <property type="protein sequence ID" value="CAF3549740.1"/>
    <property type="molecule type" value="Genomic_DNA"/>
</dbReference>
<keyword evidence="3 5" id="KW-1133">Transmembrane helix</keyword>
<protein>
    <recommendedName>
        <fullName evidence="6">G-protein coupled receptors family 3 profile domain-containing protein</fullName>
    </recommendedName>
</protein>
<feature type="transmembrane region" description="Helical" evidence="5">
    <location>
        <begin position="238"/>
        <end position="257"/>
    </location>
</feature>
<comment type="caution">
    <text evidence="8">The sequence shown here is derived from an EMBL/GenBank/DDBJ whole genome shotgun (WGS) entry which is preliminary data.</text>
</comment>
<name>A0A818JYU8_9BILA</name>
<evidence type="ECO:0000256" key="2">
    <source>
        <dbReference type="ARBA" id="ARBA00022692"/>
    </source>
</evidence>
<dbReference type="Proteomes" id="UP000663844">
    <property type="component" value="Unassembled WGS sequence"/>
</dbReference>
<sequence>MACINGSLPSISSFIFVSDLPSYGLIGFISIGLILYCAYIITFARNHHTSSSSDVYTYFSQFSLFLLLLSPITFLFRPSASINIVCPTQTLSLQILPFCLLLGFNVHFAYEWLLKIIHPIRKSFLIAISSFLIFFLAVLIQTAILLIWFYNNNNNNNDEQCPTECHRPLFLCSLIFNFFLLFLYSFQSSIRYHLNNKQNDLIHILTSLFALCITIIWICLYLFIPLRSSYTFYMNNNYILAYGTLFFAYAFIGPFLYEQLFYHKKIKTTTMTEREIKDKSNKINKMTFKYLSLTKEQQRAFMAAYIKRNLTASCENLTAKNISSSQQSNQTRHSTLSVDSLCPTLISTVSYESPPAILPMIINDTSSCGTLTSEYLLLPTLNDMKS</sequence>
<gene>
    <name evidence="7" type="ORF">JYZ213_LOCUS14416</name>
    <name evidence="8" type="ORF">OXD698_LOCUS3866</name>
</gene>
<reference evidence="8" key="1">
    <citation type="submission" date="2021-02" db="EMBL/GenBank/DDBJ databases">
        <authorList>
            <person name="Nowell W R."/>
        </authorList>
    </citation>
    <scope>NUCLEOTIDE SEQUENCE</scope>
</reference>
<evidence type="ECO:0000256" key="3">
    <source>
        <dbReference type="ARBA" id="ARBA00022989"/>
    </source>
</evidence>
<dbReference type="EMBL" id="CAJNOG010000120">
    <property type="protein sequence ID" value="CAF0971489.1"/>
    <property type="molecule type" value="Genomic_DNA"/>
</dbReference>
<organism evidence="8 9">
    <name type="scientific">Adineta steineri</name>
    <dbReference type="NCBI Taxonomy" id="433720"/>
    <lineage>
        <taxon>Eukaryota</taxon>
        <taxon>Metazoa</taxon>
        <taxon>Spiralia</taxon>
        <taxon>Gnathifera</taxon>
        <taxon>Rotifera</taxon>
        <taxon>Eurotatoria</taxon>
        <taxon>Bdelloidea</taxon>
        <taxon>Adinetida</taxon>
        <taxon>Adinetidae</taxon>
        <taxon>Adineta</taxon>
    </lineage>
</organism>
<keyword evidence="4 5" id="KW-0472">Membrane</keyword>
<feature type="transmembrane region" description="Helical" evidence="5">
    <location>
        <begin position="95"/>
        <end position="113"/>
    </location>
</feature>
<dbReference type="AlphaFoldDB" id="A0A818JYU8"/>
<comment type="subcellular location">
    <subcellularLocation>
        <location evidence="1">Membrane</location>
        <topology evidence="1">Multi-pass membrane protein</topology>
    </subcellularLocation>
</comment>
<feature type="transmembrane region" description="Helical" evidence="5">
    <location>
        <begin position="207"/>
        <end position="226"/>
    </location>
</feature>
<accession>A0A818JYU8</accession>
<dbReference type="Proteomes" id="UP000663845">
    <property type="component" value="Unassembled WGS sequence"/>
</dbReference>
<feature type="transmembrane region" description="Helical" evidence="5">
    <location>
        <begin position="125"/>
        <end position="148"/>
    </location>
</feature>
<feature type="transmembrane region" description="Helical" evidence="5">
    <location>
        <begin position="168"/>
        <end position="186"/>
    </location>
</feature>
<evidence type="ECO:0000313" key="9">
    <source>
        <dbReference type="Proteomes" id="UP000663844"/>
    </source>
</evidence>
<evidence type="ECO:0000259" key="6">
    <source>
        <dbReference type="Pfam" id="PF00003"/>
    </source>
</evidence>
<evidence type="ECO:0000313" key="7">
    <source>
        <dbReference type="EMBL" id="CAF0971489.1"/>
    </source>
</evidence>
<keyword evidence="2 5" id="KW-0812">Transmembrane</keyword>
<evidence type="ECO:0000256" key="5">
    <source>
        <dbReference type="SAM" id="Phobius"/>
    </source>
</evidence>
<evidence type="ECO:0000256" key="4">
    <source>
        <dbReference type="ARBA" id="ARBA00023136"/>
    </source>
</evidence>
<feature type="domain" description="G-protein coupled receptors family 3 profile" evidence="6">
    <location>
        <begin position="19"/>
        <end position="253"/>
    </location>
</feature>
<evidence type="ECO:0000313" key="8">
    <source>
        <dbReference type="EMBL" id="CAF3549740.1"/>
    </source>
</evidence>
<feature type="transmembrane region" description="Helical" evidence="5">
    <location>
        <begin position="20"/>
        <end position="43"/>
    </location>
</feature>
<dbReference type="InterPro" id="IPR017978">
    <property type="entry name" value="GPCR_3_C"/>
</dbReference>